<dbReference type="Gene3D" id="3.80.10.10">
    <property type="entry name" value="Ribonuclease Inhibitor"/>
    <property type="match status" value="1"/>
</dbReference>
<evidence type="ECO:0000313" key="1">
    <source>
        <dbReference type="EMBL" id="ORY92592.1"/>
    </source>
</evidence>
<organism evidence="1 2">
    <name type="scientific">Leucosporidium creatinivorum</name>
    <dbReference type="NCBI Taxonomy" id="106004"/>
    <lineage>
        <taxon>Eukaryota</taxon>
        <taxon>Fungi</taxon>
        <taxon>Dikarya</taxon>
        <taxon>Basidiomycota</taxon>
        <taxon>Pucciniomycotina</taxon>
        <taxon>Microbotryomycetes</taxon>
        <taxon>Leucosporidiales</taxon>
        <taxon>Leucosporidium</taxon>
    </lineage>
</organism>
<gene>
    <name evidence="1" type="ORF">BCR35DRAFT_348961</name>
</gene>
<name>A0A1Y2G3T8_9BASI</name>
<proteinExistence type="predicted"/>
<comment type="caution">
    <text evidence="1">The sequence shown here is derived from an EMBL/GenBank/DDBJ whole genome shotgun (WGS) entry which is preliminary data.</text>
</comment>
<dbReference type="SUPFAM" id="SSF52047">
    <property type="entry name" value="RNI-like"/>
    <property type="match status" value="1"/>
</dbReference>
<dbReference type="AlphaFoldDB" id="A0A1Y2G3T8"/>
<dbReference type="InParanoid" id="A0A1Y2G3T8"/>
<dbReference type="InterPro" id="IPR032675">
    <property type="entry name" value="LRR_dom_sf"/>
</dbReference>
<sequence length="405" mass="46340">MLGRLRARASGTAFPTARPSQELNDIALSLPLEIIEYILHLAIPSPSYKPAPLDLRTSFLLRVGLTCRFLHSWAEERLLEEMIIVQRPSGMRLLAKWIKRKPERAPRVRSLGLLLEETEEMWMREPQQQKALNGLFSLCTELRVLRLECTQLPRTMVDLEPIAELHHLDTLDLINISLRPGALTRTLHLAWPPLRTREATPPPLSIRALQLHNSDFRPAQSLPHLTHLTTAHSRLYPIHSILRFTPNLQFLDLGGGDSDGGLLDFAELQQRTTLLLLGTPFLEITHQGLGNIPPSVRHLRLHSTRLLRFHQLIMGLAILSQVLDEQWDSFVSLQRITIGAGGLRLLVLSEVKEMWEQFQEAAERRGVEVVCEREWGYSTQDKIAAEELGARRFWEEGQRMEDEMK</sequence>
<accession>A0A1Y2G3T8</accession>
<evidence type="ECO:0008006" key="3">
    <source>
        <dbReference type="Google" id="ProtNLM"/>
    </source>
</evidence>
<keyword evidence="2" id="KW-1185">Reference proteome</keyword>
<protein>
    <recommendedName>
        <fullName evidence="3">F-box domain-containing protein</fullName>
    </recommendedName>
</protein>
<evidence type="ECO:0000313" key="2">
    <source>
        <dbReference type="Proteomes" id="UP000193467"/>
    </source>
</evidence>
<dbReference type="EMBL" id="MCGR01000001">
    <property type="protein sequence ID" value="ORY92592.1"/>
    <property type="molecule type" value="Genomic_DNA"/>
</dbReference>
<reference evidence="1 2" key="1">
    <citation type="submission" date="2016-07" db="EMBL/GenBank/DDBJ databases">
        <title>Pervasive Adenine N6-methylation of Active Genes in Fungi.</title>
        <authorList>
            <consortium name="DOE Joint Genome Institute"/>
            <person name="Mondo S.J."/>
            <person name="Dannebaum R.O."/>
            <person name="Kuo R.C."/>
            <person name="Labutti K."/>
            <person name="Haridas S."/>
            <person name="Kuo A."/>
            <person name="Salamov A."/>
            <person name="Ahrendt S.R."/>
            <person name="Lipzen A."/>
            <person name="Sullivan W."/>
            <person name="Andreopoulos W.B."/>
            <person name="Clum A."/>
            <person name="Lindquist E."/>
            <person name="Daum C."/>
            <person name="Ramamoorthy G.K."/>
            <person name="Gryganskyi A."/>
            <person name="Culley D."/>
            <person name="Magnuson J.K."/>
            <person name="James T.Y."/>
            <person name="O'Malley M.A."/>
            <person name="Stajich J.E."/>
            <person name="Spatafora J.W."/>
            <person name="Visel A."/>
            <person name="Grigoriev I.V."/>
        </authorList>
    </citation>
    <scope>NUCLEOTIDE SEQUENCE [LARGE SCALE GENOMIC DNA]</scope>
    <source>
        <strain evidence="1 2">62-1032</strain>
    </source>
</reference>
<dbReference type="Proteomes" id="UP000193467">
    <property type="component" value="Unassembled WGS sequence"/>
</dbReference>